<dbReference type="Proteomes" id="UP000235672">
    <property type="component" value="Unassembled WGS sequence"/>
</dbReference>
<accession>A0A2J6PTP3</accession>
<sequence length="300" mass="31305">MATRAAETSAGLTTSWVPLTTAGAFDPWYGQNVNTALRCQLPQQTTWWDQVDLAASTLYNLGPLACPNGYTTATTNSINAQSTVLACCPSGYDYQNAILPAPSANECFSTLAKGQVITPMSSRDGSWAPTTITITETGSVIHGVQINGWNFASSSTSSLFSAAQTSVSAARSTYSSTSSSITAALSASSSSSIPSTVNGGLSSGAKAGIAIAVVIGVVGICCFVAAFIFFRRRQTPAKQGHEDLITPPDYYSPSRGVQRGEFSGAEKYPDASHALYTPQHHMGPVEVSGESKPRPPVEIG</sequence>
<name>A0A2J6PTP3_9HELO</name>
<evidence type="ECO:0000256" key="2">
    <source>
        <dbReference type="SAM" id="Phobius"/>
    </source>
</evidence>
<feature type="compositionally biased region" description="Basic and acidic residues" evidence="1">
    <location>
        <begin position="289"/>
        <end position="300"/>
    </location>
</feature>
<dbReference type="EMBL" id="KZ613500">
    <property type="protein sequence ID" value="PMD17296.1"/>
    <property type="molecule type" value="Genomic_DNA"/>
</dbReference>
<feature type="region of interest" description="Disordered" evidence="1">
    <location>
        <begin position="273"/>
        <end position="300"/>
    </location>
</feature>
<keyword evidence="2" id="KW-1133">Transmembrane helix</keyword>
<gene>
    <name evidence="3" type="ORF">NA56DRAFT_752331</name>
</gene>
<dbReference type="AlphaFoldDB" id="A0A2J6PTP3"/>
<keyword evidence="2" id="KW-0812">Transmembrane</keyword>
<dbReference type="OrthoDB" id="4497263at2759"/>
<evidence type="ECO:0008006" key="5">
    <source>
        <dbReference type="Google" id="ProtNLM"/>
    </source>
</evidence>
<evidence type="ECO:0000313" key="4">
    <source>
        <dbReference type="Proteomes" id="UP000235672"/>
    </source>
</evidence>
<organism evidence="3 4">
    <name type="scientific">Hyaloscypha hepaticicola</name>
    <dbReference type="NCBI Taxonomy" id="2082293"/>
    <lineage>
        <taxon>Eukaryota</taxon>
        <taxon>Fungi</taxon>
        <taxon>Dikarya</taxon>
        <taxon>Ascomycota</taxon>
        <taxon>Pezizomycotina</taxon>
        <taxon>Leotiomycetes</taxon>
        <taxon>Helotiales</taxon>
        <taxon>Hyaloscyphaceae</taxon>
        <taxon>Hyaloscypha</taxon>
    </lineage>
</organism>
<feature type="transmembrane region" description="Helical" evidence="2">
    <location>
        <begin position="207"/>
        <end position="230"/>
    </location>
</feature>
<evidence type="ECO:0000256" key="1">
    <source>
        <dbReference type="SAM" id="MobiDB-lite"/>
    </source>
</evidence>
<reference evidence="3 4" key="1">
    <citation type="submission" date="2016-05" db="EMBL/GenBank/DDBJ databases">
        <title>A degradative enzymes factory behind the ericoid mycorrhizal symbiosis.</title>
        <authorList>
            <consortium name="DOE Joint Genome Institute"/>
            <person name="Martino E."/>
            <person name="Morin E."/>
            <person name="Grelet G."/>
            <person name="Kuo A."/>
            <person name="Kohler A."/>
            <person name="Daghino S."/>
            <person name="Barry K."/>
            <person name="Choi C."/>
            <person name="Cichocki N."/>
            <person name="Clum A."/>
            <person name="Copeland A."/>
            <person name="Hainaut M."/>
            <person name="Haridas S."/>
            <person name="Labutti K."/>
            <person name="Lindquist E."/>
            <person name="Lipzen A."/>
            <person name="Khouja H.-R."/>
            <person name="Murat C."/>
            <person name="Ohm R."/>
            <person name="Olson A."/>
            <person name="Spatafora J."/>
            <person name="Veneault-Fourrey C."/>
            <person name="Henrissat B."/>
            <person name="Grigoriev I."/>
            <person name="Martin F."/>
            <person name="Perotto S."/>
        </authorList>
    </citation>
    <scope>NUCLEOTIDE SEQUENCE [LARGE SCALE GENOMIC DNA]</scope>
    <source>
        <strain evidence="3 4">UAMH 7357</strain>
    </source>
</reference>
<protein>
    <recommendedName>
        <fullName evidence="5">Mid2 domain-containing protein</fullName>
    </recommendedName>
</protein>
<keyword evidence="4" id="KW-1185">Reference proteome</keyword>
<keyword evidence="2" id="KW-0472">Membrane</keyword>
<proteinExistence type="predicted"/>
<evidence type="ECO:0000313" key="3">
    <source>
        <dbReference type="EMBL" id="PMD17296.1"/>
    </source>
</evidence>